<evidence type="ECO:0000313" key="2">
    <source>
        <dbReference type="Proteomes" id="UP000078250"/>
    </source>
</evidence>
<dbReference type="Pfam" id="PF10689">
    <property type="entry name" value="DUF2496"/>
    <property type="match status" value="1"/>
</dbReference>
<evidence type="ECO:0000313" key="1">
    <source>
        <dbReference type="EMBL" id="OAT48596.1"/>
    </source>
</evidence>
<dbReference type="RefSeq" id="WP_064719069.1">
    <property type="nucleotide sequence ID" value="NZ_LXEV01000016.1"/>
</dbReference>
<protein>
    <recommendedName>
        <fullName evidence="3">DUF2496 domain-containing protein</fullName>
    </recommendedName>
</protein>
<proteinExistence type="predicted"/>
<dbReference type="Proteomes" id="UP000078250">
    <property type="component" value="Unassembled WGS sequence"/>
</dbReference>
<dbReference type="AlphaFoldDB" id="A0AAJ3HTS8"/>
<name>A0AAJ3HTS8_PROHU</name>
<comment type="caution">
    <text evidence="1">The sequence shown here is derived from an EMBL/GenBank/DDBJ whole genome shotgun (WGS) entry which is preliminary data.</text>
</comment>
<dbReference type="NCBIfam" id="NF008266">
    <property type="entry name" value="PRK11038.1"/>
    <property type="match status" value="1"/>
</dbReference>
<evidence type="ECO:0008006" key="3">
    <source>
        <dbReference type="Google" id="ProtNLM"/>
    </source>
</evidence>
<keyword evidence="2" id="KW-1185">Reference proteome</keyword>
<sequence length="51" mass="5773">MNLKDAPESVQLAVDLIYLLESNQVDPKTVLEALDIIRQDYEKKLANQTAN</sequence>
<dbReference type="EMBL" id="LXEV01000016">
    <property type="protein sequence ID" value="OAT48596.1"/>
    <property type="molecule type" value="Genomic_DNA"/>
</dbReference>
<reference evidence="1 2" key="1">
    <citation type="submission" date="2016-04" db="EMBL/GenBank/DDBJ databases">
        <title>ATOL: Assembling a taxonomically balanced genome-scale reconstruction of the evolutionary history of the Enterobacteriaceae.</title>
        <authorList>
            <person name="Plunkett G.III."/>
            <person name="Neeno-Eckwall E.C."/>
            <person name="Glasner J.D."/>
            <person name="Perna N.T."/>
        </authorList>
    </citation>
    <scope>NUCLEOTIDE SEQUENCE [LARGE SCALE GENOMIC DNA]</scope>
    <source>
        <strain evidence="1 2">ATCC 700826</strain>
    </source>
</reference>
<gene>
    <name evidence="1" type="ORF">M997_1058</name>
</gene>
<organism evidence="1 2">
    <name type="scientific">Proteus hauseri ATCC 700826</name>
    <dbReference type="NCBI Taxonomy" id="1354271"/>
    <lineage>
        <taxon>Bacteria</taxon>
        <taxon>Pseudomonadati</taxon>
        <taxon>Pseudomonadota</taxon>
        <taxon>Gammaproteobacteria</taxon>
        <taxon>Enterobacterales</taxon>
        <taxon>Morganellaceae</taxon>
        <taxon>Proteus</taxon>
    </lineage>
</organism>
<dbReference type="InterPro" id="IPR019630">
    <property type="entry name" value="DUF2496_YbaM-rel"/>
</dbReference>
<accession>A0AAJ3HTS8</accession>